<dbReference type="SMART" id="SM00823">
    <property type="entry name" value="PKS_PP"/>
    <property type="match status" value="1"/>
</dbReference>
<dbReference type="EMBL" id="MIKG01000006">
    <property type="protein sequence ID" value="RAO67773.1"/>
    <property type="molecule type" value="Genomic_DNA"/>
</dbReference>
<evidence type="ECO:0000256" key="1">
    <source>
        <dbReference type="ARBA" id="ARBA00005179"/>
    </source>
</evidence>
<dbReference type="InterPro" id="IPR014043">
    <property type="entry name" value="Acyl_transferase_dom"/>
</dbReference>
<dbReference type="InterPro" id="IPR016035">
    <property type="entry name" value="Acyl_Trfase/lysoPLipase"/>
</dbReference>
<dbReference type="InterPro" id="IPR009081">
    <property type="entry name" value="PP-bd_ACP"/>
</dbReference>
<dbReference type="InterPro" id="IPR013968">
    <property type="entry name" value="PKS_KR"/>
</dbReference>
<keyword evidence="7" id="KW-0012">Acyltransferase</keyword>
<comment type="caution">
    <text evidence="13">The sequence shown here is derived from an EMBL/GenBank/DDBJ whole genome shotgun (WGS) entry which is preliminary data.</text>
</comment>
<dbReference type="InterPro" id="IPR049900">
    <property type="entry name" value="PKS_mFAS_DH"/>
</dbReference>
<evidence type="ECO:0000256" key="4">
    <source>
        <dbReference type="ARBA" id="ARBA00022679"/>
    </source>
</evidence>
<dbReference type="OrthoDB" id="329835at2759"/>
<evidence type="ECO:0000259" key="12">
    <source>
        <dbReference type="PROSITE" id="PS52019"/>
    </source>
</evidence>
<dbReference type="PANTHER" id="PTHR43775:SF29">
    <property type="entry name" value="ASPERFURANONE POLYKETIDE SYNTHASE AFOG-RELATED"/>
    <property type="match status" value="1"/>
</dbReference>
<dbReference type="InterPro" id="IPR016036">
    <property type="entry name" value="Malonyl_transacylase_ACP-bd"/>
</dbReference>
<keyword evidence="5" id="KW-0521">NADP</keyword>
<dbReference type="CDD" id="cd02440">
    <property type="entry name" value="AdoMet_MTases"/>
    <property type="match status" value="1"/>
</dbReference>
<dbReference type="PROSITE" id="PS52019">
    <property type="entry name" value="PKS_MFAS_DH"/>
    <property type="match status" value="1"/>
</dbReference>
<dbReference type="GO" id="GO:0031177">
    <property type="term" value="F:phosphopantetheine binding"/>
    <property type="evidence" value="ECO:0007669"/>
    <property type="project" value="InterPro"/>
</dbReference>
<dbReference type="Gene3D" id="3.90.180.10">
    <property type="entry name" value="Medium-chain alcohol dehydrogenases, catalytic domain"/>
    <property type="match status" value="1"/>
</dbReference>
<dbReference type="Gene3D" id="3.40.50.150">
    <property type="entry name" value="Vaccinia Virus protein VP39"/>
    <property type="match status" value="1"/>
</dbReference>
<dbReference type="InterPro" id="IPR057326">
    <property type="entry name" value="KR_dom"/>
</dbReference>
<organism evidence="13 14">
    <name type="scientific">Talaromyces amestolkiae</name>
    <dbReference type="NCBI Taxonomy" id="1196081"/>
    <lineage>
        <taxon>Eukaryota</taxon>
        <taxon>Fungi</taxon>
        <taxon>Dikarya</taxon>
        <taxon>Ascomycota</taxon>
        <taxon>Pezizomycotina</taxon>
        <taxon>Eurotiomycetes</taxon>
        <taxon>Eurotiomycetidae</taxon>
        <taxon>Eurotiales</taxon>
        <taxon>Trichocomaceae</taxon>
        <taxon>Talaromyces</taxon>
        <taxon>Talaromyces sect. Talaromyces</taxon>
    </lineage>
</organism>
<dbReference type="InterPro" id="IPR013154">
    <property type="entry name" value="ADH-like_N"/>
</dbReference>
<dbReference type="InterPro" id="IPR014030">
    <property type="entry name" value="Ketoacyl_synth_N"/>
</dbReference>
<evidence type="ECO:0000256" key="6">
    <source>
        <dbReference type="ARBA" id="ARBA00023268"/>
    </source>
</evidence>
<feature type="domain" description="Carrier" evidence="10">
    <location>
        <begin position="2484"/>
        <end position="2561"/>
    </location>
</feature>
<dbReference type="SUPFAM" id="SSF50129">
    <property type="entry name" value="GroES-like"/>
    <property type="match status" value="1"/>
</dbReference>
<dbReference type="InterPro" id="IPR020843">
    <property type="entry name" value="ER"/>
</dbReference>
<dbReference type="InterPro" id="IPR011032">
    <property type="entry name" value="GroES-like_sf"/>
</dbReference>
<dbReference type="Gene3D" id="1.10.1200.10">
    <property type="entry name" value="ACP-like"/>
    <property type="match status" value="1"/>
</dbReference>
<comment type="caution">
    <text evidence="8">Lacks conserved residue(s) required for the propagation of feature annotation.</text>
</comment>
<dbReference type="Proteomes" id="UP000249363">
    <property type="component" value="Unassembled WGS sequence"/>
</dbReference>
<keyword evidence="4" id="KW-0808">Transferase</keyword>
<dbReference type="SMART" id="SM00822">
    <property type="entry name" value="PKS_KR"/>
    <property type="match status" value="1"/>
</dbReference>
<dbReference type="GO" id="GO:0004312">
    <property type="term" value="F:fatty acid synthase activity"/>
    <property type="evidence" value="ECO:0007669"/>
    <property type="project" value="TreeGrafter"/>
</dbReference>
<dbReference type="InterPro" id="IPR036736">
    <property type="entry name" value="ACP-like_sf"/>
</dbReference>
<protein>
    <submittedName>
        <fullName evidence="13">Uncharacterized protein</fullName>
    </submittedName>
</protein>
<dbReference type="RefSeq" id="XP_040732289.1">
    <property type="nucleotide sequence ID" value="XM_040876079.1"/>
</dbReference>
<evidence type="ECO:0000313" key="13">
    <source>
        <dbReference type="EMBL" id="RAO67773.1"/>
    </source>
</evidence>
<dbReference type="Gene3D" id="3.40.366.10">
    <property type="entry name" value="Malonyl-Coenzyme A Acyl Carrier Protein, domain 2"/>
    <property type="match status" value="1"/>
</dbReference>
<dbReference type="PROSITE" id="PS52004">
    <property type="entry name" value="KS3_2"/>
    <property type="match status" value="1"/>
</dbReference>
<dbReference type="InterPro" id="IPR016039">
    <property type="entry name" value="Thiolase-like"/>
</dbReference>
<dbReference type="GO" id="GO:0016491">
    <property type="term" value="F:oxidoreductase activity"/>
    <property type="evidence" value="ECO:0007669"/>
    <property type="project" value="InterPro"/>
</dbReference>
<dbReference type="InterPro" id="IPR036291">
    <property type="entry name" value="NAD(P)-bd_dom_sf"/>
</dbReference>
<keyword evidence="14" id="KW-1185">Reference proteome</keyword>
<dbReference type="InterPro" id="IPR001227">
    <property type="entry name" value="Ac_transferase_dom_sf"/>
</dbReference>
<dbReference type="PANTHER" id="PTHR43775">
    <property type="entry name" value="FATTY ACID SYNTHASE"/>
    <property type="match status" value="1"/>
</dbReference>
<sequence length="2567" mass="282058">MVLHPSGRILPETDGVGGHPKGSSTKTGHTSLEPLAIVGFATHLAGDATDNENLWRHILEGQSASGPFPQDRLQGNQYFHPDPEHGGTCATKGGYFLKKDIDTFDASFFRLSEYDIAAMDPQQKILLENVYHAVENVSGILAGLPIETLAGSRTSVYVGSSTNDHAALTNEDLDFTIKNKATGTLPSLLANRVSWFYDLKGASIVIDTACSSSLVALHMACLDIRAGGSEMAIVSGINLLQHPASLLLLSNLGVLSPDGRSYAFDDRANGYGRGEGVITVVVKSLQAAIRDGDQVRALVRASGVSSDGKTAGITLPSEQEQKTLIRNVYASANLDVNETTYVEAHGTGTPVGDPLECKAIMSAFRTQRRKQPLYIGSIKANIGHLEGGAGLAGLVKAIMMLEKQIIPPIAGLQRLNPLIPQDGHNVCFTREAIPWPECQVRRASVNSFGFGGTNAHVVIESPDMFVHGPPLETTGASLAPLLNGHPNGINGHQKLTEGSPKSYIYMISANDESGIQRNAMLLKDYIDKYLYTQRFFPEAKFMEDLMYTLSEKRSKMKWRASVIASSLTELSQQLTGGTLPKFRAANVEPGISFVFTGQGAQWPGMGQMLMEFPIFRQSVEAASVYLQKQGSQWTLHDAFDPVEDLKTDINNPIQSQTACTVLQVALVDLLQSWNITPSIVIGHSSGEIAAAYCSGAISREAAWNISYYRGLVSSILVKGGGGAMIAVGLHPHEAQKYIHRLGTEFQCKIQIGCYNSPKNTTITGERNAVLALQALLDQDRVFNRVLATPVAYHSQYMLPVADTYSALLKLSDLSIGQMRQSQNNEEILMISSVTGELIDAKQLQDPQYWTQNLVSPVKFMNALHQLKNLAAQFNLQELLELGPHSALQSAIRESLADTQSASSQVSTAAGLSCRGYPVNLLATSSVDNSPTDLCHRTLLTDLPGYEFNHDAGLRAESRRMKNSRLPQLPRHELLGSPDPDWDRKEPRWRNFLRTSELPWLRDNKVNGGIIFPGVGYSIMAMEAVKQIADHSISIVGYCLRQISMEAALIVPDTRDGLEVMTSLREVYDEGSTASPKYHFSIKTHDLMRNEWIEHCSGFIESRCESACTENMGPRRQLPWDAVHNLQSSEEKCTDVSSISAFYDALERSGFELGPTLKNLVDVRTSPASPHCMTKMASPSIAEHMPKGFDFPYIIHPSTMESMAHAILHVCTTHEAPIGSALLARYIDNIWISNNIPMDPGHLFVTVADGEQVSPGKWRCAITVWDDVTRDIVVQIRGTELCLLSAGCGDQKTIPECFLVKWLPSLDLVSAKLPSTLLSSVEADVTEERDTNKTYEQLCTLYIVQAIKELRDYDRKLLPRHLQRYLDWMITQTVDSDAHTMRAICVENETKLKVEREMLQTLREQARGFGSRGELLVEVGDQIVPLIKGQIDLHSVTPGLDDLRPWTLDQDLSTNMKSVLSDYVKSLRRDRGQLKVLELGAGTTSVTSHIIEALTSTEGMSRTAFGSYHYTNKHDSSFDNVRRKCGDLSHLIDFQVLDVDLSFIAQGFEEHSFDLIISTHAFTQTPSLERSLKNAHSLLKPGGKLLIIENTNTESKCYTFVCVSANQWIELLEGAGFTTLSPVKNIEDEESNQTCLFVSTAVRKNQPKLALPFVDVVIAHHTGGPQELVSSLVAAIKQAGELPVVTVPFSQLSQRQLEQSFVIVVGELGQGYLDLSCVHENIYQELKWLLLTCHNLLWISTDDIDHPKAALSSGLVRTLRWEREMDKINFLTLKFSQSSEISEMASAVTALYQYYFDGKVEAPPNSEYLYKDGSFWVNRLYPANNANSFLQFQISGAPQSQFLGGDNWDRPLKARFKGSGRQGLLIWSDDEAFSQPLGPSEIQVDVHASGLTFQDSMAIRGDIDQHVFGKQVAGTVIQIGQKVEIFKPGDRVMALLVGPEQHSLSRSIRINANFVQRLSSDADIMEAATIPSTFAAVHYALHNVARVVEDEKVLVHGAMYAAGQAAIQLAQLAGAEVFITVKTPEQKQKIQTMYGIPENHIFILDEHLDATIKEATGGPLGVDIVLNFLHCSVARSAWRCVGLMGRFIDMALKAPGRHRGLDMSPFSRNAMYIGVDISALGVAHHPAIVKAFSEVGELFRQHLITSSGHKEFSYANFGAAMIYIQNESNMDTAVIIPKEDDMIQVVPRKHIAYEFPTDATYVIAGGLGGLGRSAARWMCSRGARHLILISRSGPRTASAKELLRDLDSQGCKIKICQSDITDGDNLRIAMRECVSDMPPIKGCLQSTMLLQDSIFENMSYQQYMAGIHPKVQGSLNVLDAMPKNLDFFLVLSSAASIVGNRGQANYNSANAFQDSLAEHLTSKGIPGMSVNLGNMLSVGWVAENEGALPLDLVYSSIDEPEFHALLEYHLDPRWGASSSVQTCHTIAGIRSATRFNEDRTPLPTFMNDPLFTIIRESSTGTTDHSDQGREISISTLLKESESVQDAASHVAEAIICKLSSVMSFPVAEIDPSQGLASYGVDSLVTVDFRTWIVKEMGANLSTADILDDGNIISLSEKIARQSKFVKVT</sequence>
<evidence type="ECO:0000256" key="8">
    <source>
        <dbReference type="PROSITE-ProRule" id="PRU01363"/>
    </source>
</evidence>
<feature type="region of interest" description="C-terminal hotdog fold" evidence="8">
    <location>
        <begin position="1133"/>
        <end position="1289"/>
    </location>
</feature>
<dbReference type="SUPFAM" id="SSF55048">
    <property type="entry name" value="Probable ACP-binding domain of malonyl-CoA ACP transacylase"/>
    <property type="match status" value="1"/>
</dbReference>
<dbReference type="Gene3D" id="3.40.50.720">
    <property type="entry name" value="NAD(P)-binding Rossmann-like Domain"/>
    <property type="match status" value="1"/>
</dbReference>
<keyword evidence="2" id="KW-0596">Phosphopantetheine</keyword>
<evidence type="ECO:0000259" key="10">
    <source>
        <dbReference type="PROSITE" id="PS50075"/>
    </source>
</evidence>
<dbReference type="Gene3D" id="3.10.129.110">
    <property type="entry name" value="Polyketide synthase dehydratase"/>
    <property type="match status" value="1"/>
</dbReference>
<evidence type="ECO:0000256" key="7">
    <source>
        <dbReference type="ARBA" id="ARBA00023315"/>
    </source>
</evidence>
<dbReference type="InterPro" id="IPR020807">
    <property type="entry name" value="PKS_DH"/>
</dbReference>
<dbReference type="SUPFAM" id="SSF53901">
    <property type="entry name" value="Thiolase-like"/>
    <property type="match status" value="1"/>
</dbReference>
<dbReference type="SUPFAM" id="SSF53335">
    <property type="entry name" value="S-adenosyl-L-methionine-dependent methyltransferases"/>
    <property type="match status" value="1"/>
</dbReference>
<dbReference type="SUPFAM" id="SSF52151">
    <property type="entry name" value="FabD/lysophospholipase-like"/>
    <property type="match status" value="1"/>
</dbReference>
<dbReference type="InterPro" id="IPR020806">
    <property type="entry name" value="PKS_PP-bd"/>
</dbReference>
<dbReference type="SMART" id="SM00829">
    <property type="entry name" value="PKS_ER"/>
    <property type="match status" value="1"/>
</dbReference>
<feature type="domain" description="Ketosynthase family 3 (KS3)" evidence="11">
    <location>
        <begin position="32"/>
        <end position="461"/>
    </location>
</feature>
<dbReference type="CDD" id="cd05195">
    <property type="entry name" value="enoyl_red"/>
    <property type="match status" value="1"/>
</dbReference>
<dbReference type="SUPFAM" id="SSF47336">
    <property type="entry name" value="ACP-like"/>
    <property type="match status" value="1"/>
</dbReference>
<dbReference type="SMART" id="SM00825">
    <property type="entry name" value="PKS_KS"/>
    <property type="match status" value="1"/>
</dbReference>
<dbReference type="InterPro" id="IPR029063">
    <property type="entry name" value="SAM-dependent_MTases_sf"/>
</dbReference>
<reference evidence="13 14" key="1">
    <citation type="journal article" date="2017" name="Biotechnol. Biofuels">
        <title>Differential beta-glucosidase expression as a function of carbon source availability in Talaromyces amestolkiae: a genomic and proteomic approach.</title>
        <authorList>
            <person name="de Eugenio L.I."/>
            <person name="Mendez-Liter J.A."/>
            <person name="Nieto-Dominguez M."/>
            <person name="Alonso L."/>
            <person name="Gil-Munoz J."/>
            <person name="Barriuso J."/>
            <person name="Prieto A."/>
            <person name="Martinez M.J."/>
        </authorList>
    </citation>
    <scope>NUCLEOTIDE SEQUENCE [LARGE SCALE GENOMIC DNA]</scope>
    <source>
        <strain evidence="13 14">CIB</strain>
    </source>
</reference>
<dbReference type="InterPro" id="IPR042104">
    <property type="entry name" value="PKS_dehydratase_sf"/>
</dbReference>
<feature type="region of interest" description="Disordered" evidence="9">
    <location>
        <begin position="1"/>
        <end position="29"/>
    </location>
</feature>
<evidence type="ECO:0000256" key="5">
    <source>
        <dbReference type="ARBA" id="ARBA00022857"/>
    </source>
</evidence>
<dbReference type="Pfam" id="PF02801">
    <property type="entry name" value="Ketoacyl-synt_C"/>
    <property type="match status" value="1"/>
</dbReference>
<dbReference type="InterPro" id="IPR032821">
    <property type="entry name" value="PKS_assoc"/>
</dbReference>
<accession>A0A364KW62</accession>
<name>A0A364KW62_TALAM</name>
<dbReference type="GeneID" id="63793001"/>
<dbReference type="InterPro" id="IPR020841">
    <property type="entry name" value="PKS_Beta-ketoAc_synthase_dom"/>
</dbReference>
<dbReference type="Pfam" id="PF08659">
    <property type="entry name" value="KR"/>
    <property type="match status" value="1"/>
</dbReference>
<dbReference type="Pfam" id="PF08240">
    <property type="entry name" value="ADH_N"/>
    <property type="match status" value="1"/>
</dbReference>
<dbReference type="Pfam" id="PF00698">
    <property type="entry name" value="Acyl_transf_1"/>
    <property type="match status" value="1"/>
</dbReference>
<dbReference type="GO" id="GO:0044550">
    <property type="term" value="P:secondary metabolite biosynthetic process"/>
    <property type="evidence" value="ECO:0007669"/>
    <property type="project" value="TreeGrafter"/>
</dbReference>
<dbReference type="PROSITE" id="PS50075">
    <property type="entry name" value="CARRIER"/>
    <property type="match status" value="1"/>
</dbReference>
<dbReference type="Pfam" id="PF23297">
    <property type="entry name" value="ACP_SdgA_C"/>
    <property type="match status" value="1"/>
</dbReference>
<keyword evidence="3" id="KW-0597">Phosphoprotein</keyword>
<evidence type="ECO:0000256" key="3">
    <source>
        <dbReference type="ARBA" id="ARBA00022553"/>
    </source>
</evidence>
<gene>
    <name evidence="13" type="ORF">BHQ10_003785</name>
</gene>
<evidence type="ECO:0000259" key="11">
    <source>
        <dbReference type="PROSITE" id="PS52004"/>
    </source>
</evidence>
<keyword evidence="6" id="KW-0511">Multifunctional enzyme</keyword>
<feature type="domain" description="PKS/mFAS DH" evidence="12">
    <location>
        <begin position="971"/>
        <end position="1289"/>
    </location>
</feature>
<proteinExistence type="predicted"/>
<evidence type="ECO:0000256" key="2">
    <source>
        <dbReference type="ARBA" id="ARBA00022450"/>
    </source>
</evidence>
<dbReference type="Pfam" id="PF08242">
    <property type="entry name" value="Methyltransf_12"/>
    <property type="match status" value="1"/>
</dbReference>
<evidence type="ECO:0000313" key="14">
    <source>
        <dbReference type="Proteomes" id="UP000249363"/>
    </source>
</evidence>
<dbReference type="InterPro" id="IPR049552">
    <property type="entry name" value="PKS_DH_N"/>
</dbReference>
<dbReference type="InterPro" id="IPR049551">
    <property type="entry name" value="PKS_DH_C"/>
</dbReference>
<dbReference type="CDD" id="cd00833">
    <property type="entry name" value="PKS"/>
    <property type="match status" value="1"/>
</dbReference>
<dbReference type="Pfam" id="PF21089">
    <property type="entry name" value="PKS_DH_N"/>
    <property type="match status" value="1"/>
</dbReference>
<dbReference type="Pfam" id="PF14765">
    <property type="entry name" value="PS-DH"/>
    <property type="match status" value="1"/>
</dbReference>
<dbReference type="InterPro" id="IPR014031">
    <property type="entry name" value="Ketoacyl_synth_C"/>
</dbReference>
<dbReference type="Pfam" id="PF00109">
    <property type="entry name" value="ketoacyl-synt"/>
    <property type="match status" value="1"/>
</dbReference>
<dbReference type="GO" id="GO:0006633">
    <property type="term" value="P:fatty acid biosynthetic process"/>
    <property type="evidence" value="ECO:0007669"/>
    <property type="project" value="TreeGrafter"/>
</dbReference>
<evidence type="ECO:0000256" key="9">
    <source>
        <dbReference type="SAM" id="MobiDB-lite"/>
    </source>
</evidence>
<comment type="pathway">
    <text evidence="1">Secondary metabolite biosynthesis.</text>
</comment>
<dbReference type="InterPro" id="IPR050091">
    <property type="entry name" value="PKS_NRPS_Biosynth_Enz"/>
</dbReference>
<dbReference type="Pfam" id="PF16197">
    <property type="entry name" value="KAsynt_C_assoc"/>
    <property type="match status" value="1"/>
</dbReference>
<dbReference type="InterPro" id="IPR013217">
    <property type="entry name" value="Methyltransf_12"/>
</dbReference>
<dbReference type="Gene3D" id="3.40.47.10">
    <property type="match status" value="1"/>
</dbReference>
<dbReference type="SMART" id="SM00827">
    <property type="entry name" value="PKS_AT"/>
    <property type="match status" value="1"/>
</dbReference>
<dbReference type="STRING" id="1196081.A0A364KW62"/>
<dbReference type="SMART" id="SM00826">
    <property type="entry name" value="PKS_DH"/>
    <property type="match status" value="1"/>
</dbReference>
<dbReference type="SUPFAM" id="SSF51735">
    <property type="entry name" value="NAD(P)-binding Rossmann-fold domains"/>
    <property type="match status" value="2"/>
</dbReference>
<feature type="region of interest" description="N-terminal hotdog fold" evidence="8">
    <location>
        <begin position="971"/>
        <end position="1106"/>
    </location>
</feature>